<comment type="caution">
    <text evidence="1">The sequence shown here is derived from an EMBL/GenBank/DDBJ whole genome shotgun (WGS) entry which is preliminary data.</text>
</comment>
<gene>
    <name evidence="1" type="ORF">HPP92_014453</name>
</gene>
<dbReference type="Proteomes" id="UP000639772">
    <property type="component" value="Chromosome 7"/>
</dbReference>
<accession>A0A835QTW8</accession>
<organism evidence="1 2">
    <name type="scientific">Vanilla planifolia</name>
    <name type="common">Vanilla</name>
    <dbReference type="NCBI Taxonomy" id="51239"/>
    <lineage>
        <taxon>Eukaryota</taxon>
        <taxon>Viridiplantae</taxon>
        <taxon>Streptophyta</taxon>
        <taxon>Embryophyta</taxon>
        <taxon>Tracheophyta</taxon>
        <taxon>Spermatophyta</taxon>
        <taxon>Magnoliopsida</taxon>
        <taxon>Liliopsida</taxon>
        <taxon>Asparagales</taxon>
        <taxon>Orchidaceae</taxon>
        <taxon>Vanilloideae</taxon>
        <taxon>Vanilleae</taxon>
        <taxon>Vanilla</taxon>
    </lineage>
</organism>
<dbReference type="AlphaFoldDB" id="A0A835QTW8"/>
<protein>
    <submittedName>
        <fullName evidence="1">Uncharacterized protein</fullName>
    </submittedName>
</protein>
<evidence type="ECO:0000313" key="1">
    <source>
        <dbReference type="EMBL" id="KAG0474767.1"/>
    </source>
</evidence>
<dbReference type="EMBL" id="JADCNM010000007">
    <property type="protein sequence ID" value="KAG0474767.1"/>
    <property type="molecule type" value="Genomic_DNA"/>
</dbReference>
<proteinExistence type="predicted"/>
<name>A0A835QTW8_VANPL</name>
<sequence>MNNSLLQDTSNTFVPHLLFSKYYFYLSCLQASDGFMLDKQLSAKDALAEACSGEEETNGGVEQLSASPLRLSPEDSTLLKFSMASIDSLRTRWLLSVGKMPKADVAELKGGETRAGLSSWMRLADAGKFGGEANGEPKMLQKLLLGEVRTCRSTCRICILAN</sequence>
<evidence type="ECO:0000313" key="2">
    <source>
        <dbReference type="Proteomes" id="UP000639772"/>
    </source>
</evidence>
<reference evidence="1 2" key="1">
    <citation type="journal article" date="2020" name="Nat. Food">
        <title>A phased Vanilla planifolia genome enables genetic improvement of flavour and production.</title>
        <authorList>
            <person name="Hasing T."/>
            <person name="Tang H."/>
            <person name="Brym M."/>
            <person name="Khazi F."/>
            <person name="Huang T."/>
            <person name="Chambers A.H."/>
        </authorList>
    </citation>
    <scope>NUCLEOTIDE SEQUENCE [LARGE SCALE GENOMIC DNA]</scope>
    <source>
        <tissue evidence="1">Leaf</tissue>
    </source>
</reference>